<name>A0A5M3XH08_9ACTN</name>
<keyword evidence="3" id="KW-0520">NAD</keyword>
<dbReference type="Pfam" id="PF13561">
    <property type="entry name" value="adh_short_C2"/>
    <property type="match status" value="1"/>
</dbReference>
<proteinExistence type="inferred from homology"/>
<dbReference type="Proteomes" id="UP000377595">
    <property type="component" value="Unassembled WGS sequence"/>
</dbReference>
<dbReference type="FunFam" id="3.40.50.720:FF:000084">
    <property type="entry name" value="Short-chain dehydrogenase reductase"/>
    <property type="match status" value="1"/>
</dbReference>
<dbReference type="PANTHER" id="PTHR24321">
    <property type="entry name" value="DEHYDROGENASES, SHORT CHAIN"/>
    <property type="match status" value="1"/>
</dbReference>
<dbReference type="GO" id="GO:0016491">
    <property type="term" value="F:oxidoreductase activity"/>
    <property type="evidence" value="ECO:0007669"/>
    <property type="project" value="UniProtKB-KW"/>
</dbReference>
<dbReference type="InterPro" id="IPR036291">
    <property type="entry name" value="NAD(P)-bd_dom_sf"/>
</dbReference>
<feature type="domain" description="Ketoreductase" evidence="4">
    <location>
        <begin position="11"/>
        <end position="200"/>
    </location>
</feature>
<accession>A0A5M3XH08</accession>
<reference evidence="5 6" key="1">
    <citation type="submission" date="2019-10" db="EMBL/GenBank/DDBJ databases">
        <title>Whole genome shotgun sequence of Acrocarpospora pleiomorpha NBRC 16267.</title>
        <authorList>
            <person name="Ichikawa N."/>
            <person name="Kimura A."/>
            <person name="Kitahashi Y."/>
            <person name="Komaki H."/>
            <person name="Oguchi A."/>
        </authorList>
    </citation>
    <scope>NUCLEOTIDE SEQUENCE [LARGE SCALE GENOMIC DNA]</scope>
    <source>
        <strain evidence="5 6">NBRC 16267</strain>
    </source>
</reference>
<evidence type="ECO:0000256" key="1">
    <source>
        <dbReference type="ARBA" id="ARBA00006484"/>
    </source>
</evidence>
<dbReference type="RefSeq" id="WP_246264576.1">
    <property type="nucleotide sequence ID" value="NZ_BAAAHM010000032.1"/>
</dbReference>
<dbReference type="PRINTS" id="PR00080">
    <property type="entry name" value="SDRFAMILY"/>
</dbReference>
<dbReference type="PANTHER" id="PTHR24321:SF8">
    <property type="entry name" value="ESTRADIOL 17-BETA-DEHYDROGENASE 8-RELATED"/>
    <property type="match status" value="1"/>
</dbReference>
<organism evidence="5 6">
    <name type="scientific">Acrocarpospora pleiomorpha</name>
    <dbReference type="NCBI Taxonomy" id="90975"/>
    <lineage>
        <taxon>Bacteria</taxon>
        <taxon>Bacillati</taxon>
        <taxon>Actinomycetota</taxon>
        <taxon>Actinomycetes</taxon>
        <taxon>Streptosporangiales</taxon>
        <taxon>Streptosporangiaceae</taxon>
        <taxon>Acrocarpospora</taxon>
    </lineage>
</organism>
<evidence type="ECO:0000313" key="6">
    <source>
        <dbReference type="Proteomes" id="UP000377595"/>
    </source>
</evidence>
<protein>
    <submittedName>
        <fullName evidence="5">3-oxoacyl-ACP reductase</fullName>
    </submittedName>
</protein>
<gene>
    <name evidence="5" type="ORF">Aple_037130</name>
</gene>
<evidence type="ECO:0000313" key="5">
    <source>
        <dbReference type="EMBL" id="GES20817.1"/>
    </source>
</evidence>
<dbReference type="PRINTS" id="PR00081">
    <property type="entry name" value="GDHRDH"/>
</dbReference>
<evidence type="ECO:0000256" key="3">
    <source>
        <dbReference type="ARBA" id="ARBA00023027"/>
    </source>
</evidence>
<dbReference type="InterPro" id="IPR057326">
    <property type="entry name" value="KR_dom"/>
</dbReference>
<evidence type="ECO:0000256" key="2">
    <source>
        <dbReference type="ARBA" id="ARBA00023002"/>
    </source>
</evidence>
<dbReference type="SMART" id="SM00822">
    <property type="entry name" value="PKS_KR"/>
    <property type="match status" value="1"/>
</dbReference>
<comment type="caution">
    <text evidence="5">The sequence shown here is derived from an EMBL/GenBank/DDBJ whole genome shotgun (WGS) entry which is preliminary data.</text>
</comment>
<keyword evidence="6" id="KW-1185">Reference proteome</keyword>
<keyword evidence="2" id="KW-0560">Oxidoreductase</keyword>
<dbReference type="PROSITE" id="PS00061">
    <property type="entry name" value="ADH_SHORT"/>
    <property type="match status" value="1"/>
</dbReference>
<dbReference type="CDD" id="cd05233">
    <property type="entry name" value="SDR_c"/>
    <property type="match status" value="1"/>
</dbReference>
<dbReference type="SUPFAM" id="SSF51735">
    <property type="entry name" value="NAD(P)-binding Rossmann-fold domains"/>
    <property type="match status" value="1"/>
</dbReference>
<sequence length="253" mass="26300">MSIHPGQPSGSCAVVTGAASGIGAATARLLGATGMPVLVCDVSPAGEEIAAAVAEAGGTAQFLAMDVSDESAWNELRRVAHREYGPVRHLVSNAYVVDARPVHELSLASWNRQLEVNLTAAYLAFRTLHEDLRATSGAVVLVSSVHALIGLAGHPAYAAAKAALVGLGRQLAVDYGPEVRVNTVLPGPIMSPAWDRVPDEDRRLSVEATVAKRFGEPGEVAAAIRFLLSDEASFITATTLVVDGGWSATKKSA</sequence>
<evidence type="ECO:0000259" key="4">
    <source>
        <dbReference type="SMART" id="SM00822"/>
    </source>
</evidence>
<dbReference type="InterPro" id="IPR020904">
    <property type="entry name" value="Sc_DH/Rdtase_CS"/>
</dbReference>
<dbReference type="AlphaFoldDB" id="A0A5M3XH08"/>
<dbReference type="Gene3D" id="3.40.50.720">
    <property type="entry name" value="NAD(P)-binding Rossmann-like Domain"/>
    <property type="match status" value="1"/>
</dbReference>
<dbReference type="InterPro" id="IPR002347">
    <property type="entry name" value="SDR_fam"/>
</dbReference>
<dbReference type="EMBL" id="BLAF01000019">
    <property type="protein sequence ID" value="GES20817.1"/>
    <property type="molecule type" value="Genomic_DNA"/>
</dbReference>
<comment type="similarity">
    <text evidence="1">Belongs to the short-chain dehydrogenases/reductases (SDR) family.</text>
</comment>